<dbReference type="EMBL" id="LNZH02000151">
    <property type="protein sequence ID" value="OCB89692.1"/>
    <property type="molecule type" value="Genomic_DNA"/>
</dbReference>
<feature type="transmembrane region" description="Helical" evidence="6">
    <location>
        <begin position="83"/>
        <end position="107"/>
    </location>
</feature>
<comment type="subcellular location">
    <subcellularLocation>
        <location evidence="1">Membrane</location>
        <topology evidence="1">Multi-pass membrane protein</topology>
    </subcellularLocation>
</comment>
<feature type="compositionally biased region" description="Pro residues" evidence="5">
    <location>
        <begin position="375"/>
        <end position="387"/>
    </location>
</feature>
<dbReference type="PANTHER" id="PTHR31465:SF1">
    <property type="entry name" value="PROTEIN RTA1-RELATED"/>
    <property type="match status" value="1"/>
</dbReference>
<feature type="transmembrane region" description="Helical" evidence="6">
    <location>
        <begin position="128"/>
        <end position="151"/>
    </location>
</feature>
<feature type="transmembrane region" description="Helical" evidence="6">
    <location>
        <begin position="53"/>
        <end position="71"/>
    </location>
</feature>
<evidence type="ECO:0000256" key="3">
    <source>
        <dbReference type="ARBA" id="ARBA00022989"/>
    </source>
</evidence>
<sequence>MSAIRMTVASVPFNYPLTVFDYTPSKPGAIIVGVIFAILSIIVLARLYRRKNWWGLCLPIGTLLFSVGFFIRLASVNNPTSRGLFATTQVLIIASPGAFLAFNYIVYGRLIRTFATGQSQYSLIRPQIVASVFIICDVVTFIVQGVGAALSTSPDTLQTGRNVLLIGVAVQTASYTVFCVLLVHSHVKFAQDGKSNSSNFPWALIYVLYFSSIFITVRAVYRLVEFIQGHGGYLITHEVFFYCLDTVPLFLATSIHAFFWPGGLIEAYRNSDYLAVRLTTMDKQSVLLRPCTAALRAYVISRKTLFSSATRGSTPWFVDQEFVNARQPPPHLSSEPSLVEQEKPLPPDLPACLAALYSELSKSPHLERGGVEICSPPPTEPGPPLPSSLPKGRRQRGRTEFGLGIPDASGGLWRWILIAQVKEGTENRGAIESAMRIVRRTLLKAQPPVVLPPNGKRRVQDGWGMLDAGDFAVHVLSRSAREKFFPPSSEVRRWQW</sequence>
<evidence type="ECO:0000256" key="4">
    <source>
        <dbReference type="ARBA" id="ARBA00023136"/>
    </source>
</evidence>
<dbReference type="Proteomes" id="UP000757232">
    <property type="component" value="Unassembled WGS sequence"/>
</dbReference>
<accession>A0A9Q5I1T5</accession>
<feature type="region of interest" description="Disordered" evidence="5">
    <location>
        <begin position="368"/>
        <end position="398"/>
    </location>
</feature>
<dbReference type="Pfam" id="PF04479">
    <property type="entry name" value="RTA1"/>
    <property type="match status" value="1"/>
</dbReference>
<feature type="transmembrane region" description="Helical" evidence="6">
    <location>
        <begin position="163"/>
        <end position="183"/>
    </location>
</feature>
<keyword evidence="3 6" id="KW-1133">Transmembrane helix</keyword>
<proteinExistence type="predicted"/>
<evidence type="ECO:0000313" key="8">
    <source>
        <dbReference type="Proteomes" id="UP000757232"/>
    </source>
</evidence>
<dbReference type="OrthoDB" id="21330at2759"/>
<keyword evidence="4 6" id="KW-0472">Membrane</keyword>
<evidence type="ECO:0000256" key="6">
    <source>
        <dbReference type="SAM" id="Phobius"/>
    </source>
</evidence>
<reference evidence="7" key="1">
    <citation type="submission" date="2016-06" db="EMBL/GenBank/DDBJ databases">
        <title>Draft Genome sequence of the fungus Inonotus baumii.</title>
        <authorList>
            <person name="Zhu H."/>
            <person name="Lin W."/>
        </authorList>
    </citation>
    <scope>NUCLEOTIDE SEQUENCE</scope>
    <source>
        <strain evidence="7">821</strain>
    </source>
</reference>
<keyword evidence="2 6" id="KW-0812">Transmembrane</keyword>
<evidence type="ECO:0000256" key="2">
    <source>
        <dbReference type="ARBA" id="ARBA00022692"/>
    </source>
</evidence>
<dbReference type="PANTHER" id="PTHR31465">
    <property type="entry name" value="PROTEIN RTA1-RELATED"/>
    <property type="match status" value="1"/>
</dbReference>
<feature type="transmembrane region" description="Helical" evidence="6">
    <location>
        <begin position="28"/>
        <end position="48"/>
    </location>
</feature>
<organism evidence="7 8">
    <name type="scientific">Sanghuangporus baumii</name>
    <name type="common">Phellinus baumii</name>
    <dbReference type="NCBI Taxonomy" id="108892"/>
    <lineage>
        <taxon>Eukaryota</taxon>
        <taxon>Fungi</taxon>
        <taxon>Dikarya</taxon>
        <taxon>Basidiomycota</taxon>
        <taxon>Agaricomycotina</taxon>
        <taxon>Agaricomycetes</taxon>
        <taxon>Hymenochaetales</taxon>
        <taxon>Hymenochaetaceae</taxon>
        <taxon>Sanghuangporus</taxon>
    </lineage>
</organism>
<name>A0A9Q5I1T5_SANBA</name>
<protein>
    <submittedName>
        <fullName evidence="7">RTA1 like protein</fullName>
    </submittedName>
</protein>
<feature type="transmembrane region" description="Helical" evidence="6">
    <location>
        <begin position="203"/>
        <end position="224"/>
    </location>
</feature>
<dbReference type="AlphaFoldDB" id="A0A9Q5I1T5"/>
<dbReference type="InterPro" id="IPR007568">
    <property type="entry name" value="RTA1"/>
</dbReference>
<comment type="caution">
    <text evidence="7">The sequence shown here is derived from an EMBL/GenBank/DDBJ whole genome shotgun (WGS) entry which is preliminary data.</text>
</comment>
<evidence type="ECO:0000256" key="1">
    <source>
        <dbReference type="ARBA" id="ARBA00004141"/>
    </source>
</evidence>
<gene>
    <name evidence="7" type="ORF">A7U60_g3171</name>
</gene>
<keyword evidence="8" id="KW-1185">Reference proteome</keyword>
<evidence type="ECO:0000256" key="5">
    <source>
        <dbReference type="SAM" id="MobiDB-lite"/>
    </source>
</evidence>
<dbReference type="GO" id="GO:0016020">
    <property type="term" value="C:membrane"/>
    <property type="evidence" value="ECO:0007669"/>
    <property type="project" value="UniProtKB-SubCell"/>
</dbReference>
<evidence type="ECO:0000313" key="7">
    <source>
        <dbReference type="EMBL" id="OCB89692.1"/>
    </source>
</evidence>